<name>A0A7K5KR79_VIRAL</name>
<evidence type="ECO:0000256" key="8">
    <source>
        <dbReference type="SAM" id="MobiDB-lite"/>
    </source>
</evidence>
<evidence type="ECO:0000313" key="11">
    <source>
        <dbReference type="Proteomes" id="UP000589495"/>
    </source>
</evidence>
<dbReference type="Pfam" id="PF10601">
    <property type="entry name" value="zf-LITAF-like"/>
    <property type="match status" value="1"/>
</dbReference>
<evidence type="ECO:0000256" key="5">
    <source>
        <dbReference type="ARBA" id="ARBA00022723"/>
    </source>
</evidence>
<evidence type="ECO:0000259" key="9">
    <source>
        <dbReference type="PROSITE" id="PS51837"/>
    </source>
</evidence>
<dbReference type="SMART" id="SM00714">
    <property type="entry name" value="LITAF"/>
    <property type="match status" value="1"/>
</dbReference>
<evidence type="ECO:0000256" key="6">
    <source>
        <dbReference type="ARBA" id="ARBA00022833"/>
    </source>
</evidence>
<dbReference type="Proteomes" id="UP000589495">
    <property type="component" value="Unassembled WGS sequence"/>
</dbReference>
<dbReference type="InterPro" id="IPR006629">
    <property type="entry name" value="LITAF"/>
</dbReference>
<evidence type="ECO:0000256" key="2">
    <source>
        <dbReference type="ARBA" id="ARBA00004414"/>
    </source>
</evidence>
<feature type="non-terminal residue" evidence="10">
    <location>
        <position position="147"/>
    </location>
</feature>
<evidence type="ECO:0000256" key="7">
    <source>
        <dbReference type="ARBA" id="ARBA00023136"/>
    </source>
</evidence>
<feature type="compositionally biased region" description="Pro residues" evidence="8">
    <location>
        <begin position="45"/>
        <end position="56"/>
    </location>
</feature>
<dbReference type="GO" id="GO:0001817">
    <property type="term" value="P:regulation of cytokine production"/>
    <property type="evidence" value="ECO:0007669"/>
    <property type="project" value="TreeGrafter"/>
</dbReference>
<dbReference type="PANTHER" id="PTHR23292:SF46">
    <property type="entry name" value="LIPOPOLYSACCHARIDE-INDUCED TUMOR NECROSIS FACTOR-ALPHA FACTOR HOMOLOG"/>
    <property type="match status" value="1"/>
</dbReference>
<reference evidence="10 11" key="1">
    <citation type="submission" date="2019-09" db="EMBL/GenBank/DDBJ databases">
        <title>Bird 10,000 Genomes (B10K) Project - Family phase.</title>
        <authorList>
            <person name="Zhang G."/>
        </authorList>
    </citation>
    <scope>NUCLEOTIDE SEQUENCE [LARGE SCALE GENOMIC DNA]</scope>
    <source>
        <strain evidence="10">B10K-DU-001-22</strain>
        <tissue evidence="10">Muscle</tissue>
    </source>
</reference>
<evidence type="ECO:0000313" key="10">
    <source>
        <dbReference type="EMBL" id="NWT08730.1"/>
    </source>
</evidence>
<dbReference type="GO" id="GO:0098560">
    <property type="term" value="C:cytoplasmic side of late endosome membrane"/>
    <property type="evidence" value="ECO:0007669"/>
    <property type="project" value="TreeGrafter"/>
</dbReference>
<sequence length="147" mass="15563">MSAPSGNPLPSAPPSYAEAVGINVNYPHPYPVPGPGQKPDGKGTNPPPYMGQPPPANNPITVQTVYVQQPVVFYDRPVQMCCPSCNQVIVTRLSYDSGALTWLSCGGLCLLGCIGGCCLIPFCIDALKDVDHTCPKCNALLGSYKRL</sequence>
<dbReference type="GO" id="GO:0098574">
    <property type="term" value="C:cytoplasmic side of lysosomal membrane"/>
    <property type="evidence" value="ECO:0007669"/>
    <property type="project" value="TreeGrafter"/>
</dbReference>
<dbReference type="AlphaFoldDB" id="A0A7K5KR79"/>
<keyword evidence="7" id="KW-0472">Membrane</keyword>
<accession>A0A7K5KR79</accession>
<keyword evidence="11" id="KW-1185">Reference proteome</keyword>
<dbReference type="GO" id="GO:0008270">
    <property type="term" value="F:zinc ion binding"/>
    <property type="evidence" value="ECO:0007669"/>
    <property type="project" value="TreeGrafter"/>
</dbReference>
<evidence type="ECO:0000256" key="4">
    <source>
        <dbReference type="ARBA" id="ARBA00005975"/>
    </source>
</evidence>
<keyword evidence="5" id="KW-0479">Metal-binding</keyword>
<dbReference type="PROSITE" id="PS51837">
    <property type="entry name" value="LITAF"/>
    <property type="match status" value="1"/>
</dbReference>
<protein>
    <submittedName>
        <fullName evidence="10">LITAF factor</fullName>
    </submittedName>
</protein>
<dbReference type="InterPro" id="IPR037519">
    <property type="entry name" value="LITAF_fam"/>
</dbReference>
<evidence type="ECO:0000256" key="3">
    <source>
        <dbReference type="ARBA" id="ARBA00004630"/>
    </source>
</evidence>
<gene>
    <name evidence="10" type="primary">Litaf</name>
    <name evidence="10" type="ORF">VIRALT_R09640</name>
</gene>
<dbReference type="EMBL" id="VZRF01001342">
    <property type="protein sequence ID" value="NWT08730.1"/>
    <property type="molecule type" value="Genomic_DNA"/>
</dbReference>
<comment type="similarity">
    <text evidence="4">Belongs to the CDIP1/LITAF family.</text>
</comment>
<feature type="region of interest" description="Disordered" evidence="8">
    <location>
        <begin position="28"/>
        <end position="56"/>
    </location>
</feature>
<evidence type="ECO:0000256" key="1">
    <source>
        <dbReference type="ARBA" id="ARBA00004125"/>
    </source>
</evidence>
<feature type="non-terminal residue" evidence="10">
    <location>
        <position position="1"/>
    </location>
</feature>
<comment type="subcellular location">
    <subcellularLocation>
        <location evidence="1">Endosome membrane</location>
        <topology evidence="1">Peripheral membrane protein</topology>
        <orientation evidence="1">Cytoplasmic side</orientation>
    </subcellularLocation>
    <subcellularLocation>
        <location evidence="2">Late endosome membrane</location>
    </subcellularLocation>
    <subcellularLocation>
        <location evidence="3">Lysosome membrane</location>
        <topology evidence="3">Peripheral membrane protein</topology>
        <orientation evidence="3">Cytoplasmic side</orientation>
    </subcellularLocation>
</comment>
<dbReference type="PANTHER" id="PTHR23292">
    <property type="entry name" value="LIPOPOLYSACCHARIDE-INDUCED TUMOR NECROSIS FACTOR-ALPHA FACTOR"/>
    <property type="match status" value="1"/>
</dbReference>
<organism evidence="10 11">
    <name type="scientific">Vireo altiloquus</name>
    <name type="common">Black-whiskered vireo</name>
    <name type="synonym">Muscicapa altiloqua</name>
    <dbReference type="NCBI Taxonomy" id="34956"/>
    <lineage>
        <taxon>Eukaryota</taxon>
        <taxon>Metazoa</taxon>
        <taxon>Chordata</taxon>
        <taxon>Craniata</taxon>
        <taxon>Vertebrata</taxon>
        <taxon>Euteleostomi</taxon>
        <taxon>Archelosauria</taxon>
        <taxon>Archosauria</taxon>
        <taxon>Dinosauria</taxon>
        <taxon>Saurischia</taxon>
        <taxon>Theropoda</taxon>
        <taxon>Coelurosauria</taxon>
        <taxon>Aves</taxon>
        <taxon>Neognathae</taxon>
        <taxon>Neoaves</taxon>
        <taxon>Telluraves</taxon>
        <taxon>Australaves</taxon>
        <taxon>Passeriformes</taxon>
        <taxon>Corvoidea</taxon>
        <taxon>Vireonidae</taxon>
        <taxon>Vireoninae</taxon>
        <taxon>Vireo</taxon>
    </lineage>
</organism>
<comment type="caution">
    <text evidence="10">The sequence shown here is derived from an EMBL/GenBank/DDBJ whole genome shotgun (WGS) entry which is preliminary data.</text>
</comment>
<proteinExistence type="inferred from homology"/>
<keyword evidence="6" id="KW-0862">Zinc</keyword>
<feature type="domain" description="LITAF" evidence="9">
    <location>
        <begin position="62"/>
        <end position="146"/>
    </location>
</feature>
<dbReference type="GO" id="GO:0005634">
    <property type="term" value="C:nucleus"/>
    <property type="evidence" value="ECO:0007669"/>
    <property type="project" value="TreeGrafter"/>
</dbReference>